<keyword evidence="3" id="KW-1185">Reference proteome</keyword>
<keyword evidence="1" id="KW-1133">Transmembrane helix</keyword>
<feature type="transmembrane region" description="Helical" evidence="1">
    <location>
        <begin position="30"/>
        <end position="54"/>
    </location>
</feature>
<evidence type="ECO:0000313" key="3">
    <source>
        <dbReference type="Proteomes" id="UP000006523"/>
    </source>
</evidence>
<keyword evidence="1" id="KW-0812">Transmembrane</keyword>
<name>E3SIH1_9CAUD</name>
<dbReference type="Proteomes" id="UP000006523">
    <property type="component" value="Segment"/>
</dbReference>
<dbReference type="GeneID" id="10327464"/>
<dbReference type="EMBL" id="GU071094">
    <property type="protein sequence ID" value="ADO97186.1"/>
    <property type="molecule type" value="Genomic_DNA"/>
</dbReference>
<keyword evidence="1" id="KW-0472">Membrane</keyword>
<accession>E3SIH1</accession>
<dbReference type="KEGG" id="vg:10327464"/>
<sequence>MVLFKLLKLNKHRLRSLQMTLTKCNTMQKIINVLAVLSFAGVAGIVGGGTYVYFQRDALIESAKAKITAAATEALTGALPGMLDSAVPSAMPEATSLPVPVKLPGQ</sequence>
<protein>
    <submittedName>
        <fullName evidence="2">Plasmid stability protein</fullName>
    </submittedName>
</protein>
<dbReference type="OrthoDB" id="26024at10239"/>
<evidence type="ECO:0000313" key="2">
    <source>
        <dbReference type="EMBL" id="ADO97186.1"/>
    </source>
</evidence>
<proteinExistence type="predicted"/>
<organism evidence="2 3">
    <name type="scientific">Synechococcus phage S-SM1</name>
    <dbReference type="NCBI Taxonomy" id="444859"/>
    <lineage>
        <taxon>Viruses</taxon>
        <taxon>Duplodnaviria</taxon>
        <taxon>Heunggongvirae</taxon>
        <taxon>Uroviricota</taxon>
        <taxon>Caudoviricetes</taxon>
        <taxon>Pantevenvirales</taxon>
        <taxon>Kyanoviridae</taxon>
        <taxon>Thetisvirus</taxon>
        <taxon>Thetisvirus ssm1</taxon>
    </lineage>
</organism>
<dbReference type="RefSeq" id="YP_004323055.1">
    <property type="nucleotide sequence ID" value="NC_015282.1"/>
</dbReference>
<gene>
    <name evidence="2" type="ORF">SSM1_164</name>
</gene>
<reference evidence="2 3" key="1">
    <citation type="journal article" date="2010" name="Environ. Microbiol.">
        <title>Genomic analysis of oceanic cyanobacterial myoviruses compared with T4-like myoviruses from diverse hosts and environments.</title>
        <authorList>
            <person name="Sullivan M.B."/>
            <person name="Huang K.H."/>
            <person name="Ignacio-Espinoza J.C."/>
            <person name="Berlin A.M."/>
            <person name="Kelly L."/>
            <person name="Weigele P.R."/>
            <person name="DeFrancesco A.S."/>
            <person name="Kern S.E."/>
            <person name="Thompson L.R."/>
            <person name="Young S."/>
            <person name="Yandava C."/>
            <person name="Fu R."/>
            <person name="Krastins B."/>
            <person name="Chase M."/>
            <person name="Sarracino D."/>
            <person name="Osburne M.S."/>
            <person name="Henn M.R."/>
            <person name="Chisholm S.W."/>
        </authorList>
    </citation>
    <scope>NUCLEOTIDE SEQUENCE [LARGE SCALE GENOMIC DNA]</scope>
    <source>
        <strain evidence="2">6501-1</strain>
    </source>
</reference>
<evidence type="ECO:0000256" key="1">
    <source>
        <dbReference type="SAM" id="Phobius"/>
    </source>
</evidence>